<dbReference type="Proteomes" id="UP001383192">
    <property type="component" value="Unassembled WGS sequence"/>
</dbReference>
<evidence type="ECO:0000256" key="2">
    <source>
        <dbReference type="ARBA" id="ARBA00022603"/>
    </source>
</evidence>
<comment type="caution">
    <text evidence="5">The sequence shown here is derived from an EMBL/GenBank/DDBJ whole genome shotgun (WGS) entry which is preliminary data.</text>
</comment>
<dbReference type="PROSITE" id="PS51585">
    <property type="entry name" value="SAM_MT_TPMT"/>
    <property type="match status" value="1"/>
</dbReference>
<keyword evidence="2" id="KW-0489">Methyltransferase</keyword>
<dbReference type="InterPro" id="IPR029063">
    <property type="entry name" value="SAM-dependent_MTases_sf"/>
</dbReference>
<dbReference type="PANTHER" id="PTHR32183">
    <property type="match status" value="1"/>
</dbReference>
<dbReference type="Gene3D" id="3.40.50.150">
    <property type="entry name" value="Vaccinia Virus protein VP39"/>
    <property type="match status" value="1"/>
</dbReference>
<dbReference type="EMBL" id="JAYKXP010000060">
    <property type="protein sequence ID" value="KAK7033678.1"/>
    <property type="molecule type" value="Genomic_DNA"/>
</dbReference>
<dbReference type="Pfam" id="PF05724">
    <property type="entry name" value="TPMT"/>
    <property type="match status" value="1"/>
</dbReference>
<dbReference type="PANTHER" id="PTHR32183:SF6">
    <property type="entry name" value="CYSTEINE SULFINATE DESULFINASE_CYSTEINE DESULFURASE AND RELATED ENZYMES"/>
    <property type="match status" value="1"/>
</dbReference>
<dbReference type="GO" id="GO:0008757">
    <property type="term" value="F:S-adenosylmethionine-dependent methyltransferase activity"/>
    <property type="evidence" value="ECO:0007669"/>
    <property type="project" value="InterPro"/>
</dbReference>
<evidence type="ECO:0000256" key="3">
    <source>
        <dbReference type="ARBA" id="ARBA00022679"/>
    </source>
</evidence>
<keyword evidence="6" id="KW-1185">Reference proteome</keyword>
<gene>
    <name evidence="5" type="ORF">VNI00_012678</name>
</gene>
<reference evidence="5 6" key="1">
    <citation type="submission" date="2024-01" db="EMBL/GenBank/DDBJ databases">
        <title>A draft genome for a cacao thread blight-causing isolate of Paramarasmius palmivorus.</title>
        <authorList>
            <person name="Baruah I.K."/>
            <person name="Bukari Y."/>
            <person name="Amoako-Attah I."/>
            <person name="Meinhardt L.W."/>
            <person name="Bailey B.A."/>
            <person name="Cohen S.P."/>
        </authorList>
    </citation>
    <scope>NUCLEOTIDE SEQUENCE [LARGE SCALE GENOMIC DNA]</scope>
    <source>
        <strain evidence="5 6">GH-12</strain>
    </source>
</reference>
<protein>
    <recommendedName>
        <fullName evidence="7">S-adenosyl-L-methionine-dependent methyltransferase</fullName>
    </recommendedName>
</protein>
<keyword evidence="1" id="KW-0597">Phosphoprotein</keyword>
<accession>A0AAW0C2Y2</accession>
<dbReference type="SUPFAM" id="SSF53335">
    <property type="entry name" value="S-adenosyl-L-methionine-dependent methyltransferases"/>
    <property type="match status" value="1"/>
</dbReference>
<organism evidence="5 6">
    <name type="scientific">Paramarasmius palmivorus</name>
    <dbReference type="NCBI Taxonomy" id="297713"/>
    <lineage>
        <taxon>Eukaryota</taxon>
        <taxon>Fungi</taxon>
        <taxon>Dikarya</taxon>
        <taxon>Basidiomycota</taxon>
        <taxon>Agaricomycotina</taxon>
        <taxon>Agaricomycetes</taxon>
        <taxon>Agaricomycetidae</taxon>
        <taxon>Agaricales</taxon>
        <taxon>Marasmiineae</taxon>
        <taxon>Marasmiaceae</taxon>
        <taxon>Paramarasmius</taxon>
    </lineage>
</organism>
<evidence type="ECO:0000256" key="1">
    <source>
        <dbReference type="ARBA" id="ARBA00022553"/>
    </source>
</evidence>
<evidence type="ECO:0000313" key="5">
    <source>
        <dbReference type="EMBL" id="KAK7033678.1"/>
    </source>
</evidence>
<dbReference type="CDD" id="cd02440">
    <property type="entry name" value="AdoMet_MTases"/>
    <property type="match status" value="1"/>
</dbReference>
<evidence type="ECO:0008006" key="7">
    <source>
        <dbReference type="Google" id="ProtNLM"/>
    </source>
</evidence>
<sequence length="210" mass="23817">MSRQQLQAIVSPNDHSSWDVAWKQNITPWDNGNTQPPLKQILQELPLTGRRALVPGCGAGYDAIHIASVTNYQTLGLDISQTALDKASSLVPPELSSTVFFKSGDFFNLKDDERFDLIYDYTFFVAIPPTLRPAWGEQMRSLIKPGGYLITLIWPIDPYTETGPPYYVRPEHYIEPLGDGWEKVVDREPDCSSENHVGKERLVVWKRLQV</sequence>
<evidence type="ECO:0000313" key="6">
    <source>
        <dbReference type="Proteomes" id="UP001383192"/>
    </source>
</evidence>
<dbReference type="GO" id="GO:0032259">
    <property type="term" value="P:methylation"/>
    <property type="evidence" value="ECO:0007669"/>
    <property type="project" value="UniProtKB-KW"/>
</dbReference>
<keyword evidence="4" id="KW-0949">S-adenosyl-L-methionine</keyword>
<dbReference type="InterPro" id="IPR008854">
    <property type="entry name" value="TPMT"/>
</dbReference>
<dbReference type="AlphaFoldDB" id="A0AAW0C2Y2"/>
<name>A0AAW0C2Y2_9AGAR</name>
<evidence type="ECO:0000256" key="4">
    <source>
        <dbReference type="ARBA" id="ARBA00022691"/>
    </source>
</evidence>
<keyword evidence="3" id="KW-0808">Transferase</keyword>
<proteinExistence type="predicted"/>